<dbReference type="SUPFAM" id="SSF140453">
    <property type="entry name" value="EsxAB dimer-like"/>
    <property type="match status" value="1"/>
</dbReference>
<accession>A0A4Q7V6D5</accession>
<dbReference type="NCBIfam" id="TIGR03930">
    <property type="entry name" value="WXG100_ESAT6"/>
    <property type="match status" value="1"/>
</dbReference>
<dbReference type="RefSeq" id="WP_130292357.1">
    <property type="nucleotide sequence ID" value="NZ_SHKL01000001.1"/>
</dbReference>
<evidence type="ECO:0000313" key="3">
    <source>
        <dbReference type="Proteomes" id="UP000291591"/>
    </source>
</evidence>
<dbReference type="Proteomes" id="UP000291591">
    <property type="component" value="Unassembled WGS sequence"/>
</dbReference>
<comment type="similarity">
    <text evidence="1">Belongs to the WXG100 family.</text>
</comment>
<keyword evidence="3" id="KW-1185">Reference proteome</keyword>
<dbReference type="InterPro" id="IPR010310">
    <property type="entry name" value="T7SS_ESAT-6-like"/>
</dbReference>
<proteinExistence type="inferred from homology"/>
<organism evidence="2 3">
    <name type="scientific">Pseudonocardia sediminis</name>
    <dbReference type="NCBI Taxonomy" id="1397368"/>
    <lineage>
        <taxon>Bacteria</taxon>
        <taxon>Bacillati</taxon>
        <taxon>Actinomycetota</taxon>
        <taxon>Actinomycetes</taxon>
        <taxon>Pseudonocardiales</taxon>
        <taxon>Pseudonocardiaceae</taxon>
        <taxon>Pseudonocardia</taxon>
    </lineage>
</organism>
<evidence type="ECO:0000313" key="2">
    <source>
        <dbReference type="EMBL" id="RZT88343.1"/>
    </source>
</evidence>
<evidence type="ECO:0000256" key="1">
    <source>
        <dbReference type="RuleBase" id="RU362001"/>
    </source>
</evidence>
<dbReference type="Gene3D" id="1.10.287.1060">
    <property type="entry name" value="ESAT-6-like"/>
    <property type="match status" value="1"/>
</dbReference>
<dbReference type="Pfam" id="PF06013">
    <property type="entry name" value="WXG100"/>
    <property type="match status" value="1"/>
</dbReference>
<dbReference type="InterPro" id="IPR036689">
    <property type="entry name" value="ESAT-6-like_sf"/>
</dbReference>
<dbReference type="OrthoDB" id="3387628at2"/>
<gene>
    <name evidence="2" type="ORF">EV383_5282</name>
</gene>
<protein>
    <recommendedName>
        <fullName evidence="1">ESAT-6-like protein</fullName>
    </recommendedName>
</protein>
<comment type="caution">
    <text evidence="2">The sequence shown here is derived from an EMBL/GenBank/DDBJ whole genome shotgun (WGS) entry which is preliminary data.</text>
</comment>
<dbReference type="EMBL" id="SHKL01000001">
    <property type="protein sequence ID" value="RZT88343.1"/>
    <property type="molecule type" value="Genomic_DNA"/>
</dbReference>
<reference evidence="2 3" key="1">
    <citation type="submission" date="2019-02" db="EMBL/GenBank/DDBJ databases">
        <title>Sequencing the genomes of 1000 actinobacteria strains.</title>
        <authorList>
            <person name="Klenk H.-P."/>
        </authorList>
    </citation>
    <scope>NUCLEOTIDE SEQUENCE [LARGE SCALE GENOMIC DNA]</scope>
    <source>
        <strain evidence="2 3">DSM 45779</strain>
    </source>
</reference>
<sequence length="98" mass="10669">MSSPEIKVTFSALSTAQTDVAATAGRIRAQLEDLKKFLAPMVSTWSGQAAEDYQVTQRKWDTSANDLAQVLAQIGTALGAAHDNYRQTEQANAARWRA</sequence>
<dbReference type="AlphaFoldDB" id="A0A4Q7V6D5"/>
<name>A0A4Q7V6D5_PSEST</name>